<dbReference type="InterPro" id="IPR051188">
    <property type="entry name" value="PHD-type_Zinc_Finger"/>
</dbReference>
<dbReference type="InterPro" id="IPR013083">
    <property type="entry name" value="Znf_RING/FYVE/PHD"/>
</dbReference>
<gene>
    <name evidence="9" type="primary">LOC113073786</name>
</gene>
<organism evidence="8 9">
    <name type="scientific">Carassius auratus</name>
    <name type="common">Goldfish</name>
    <dbReference type="NCBI Taxonomy" id="7957"/>
    <lineage>
        <taxon>Eukaryota</taxon>
        <taxon>Metazoa</taxon>
        <taxon>Chordata</taxon>
        <taxon>Craniata</taxon>
        <taxon>Vertebrata</taxon>
        <taxon>Euteleostomi</taxon>
        <taxon>Actinopterygii</taxon>
        <taxon>Neopterygii</taxon>
        <taxon>Teleostei</taxon>
        <taxon>Ostariophysi</taxon>
        <taxon>Cypriniformes</taxon>
        <taxon>Cyprinidae</taxon>
        <taxon>Cyprininae</taxon>
        <taxon>Carassius</taxon>
    </lineage>
</organism>
<feature type="compositionally biased region" description="Acidic residues" evidence="6">
    <location>
        <begin position="321"/>
        <end position="332"/>
    </location>
</feature>
<keyword evidence="3" id="KW-0863">Zinc-finger</keyword>
<keyword evidence="5" id="KW-0539">Nucleus</keyword>
<feature type="compositionally biased region" description="Pro residues" evidence="6">
    <location>
        <begin position="388"/>
        <end position="403"/>
    </location>
</feature>
<dbReference type="PANTHER" id="PTHR12420:SF4">
    <property type="entry name" value="PHD FINGER PROTEIN 11"/>
    <property type="match status" value="1"/>
</dbReference>
<dbReference type="GO" id="GO:0008270">
    <property type="term" value="F:zinc ion binding"/>
    <property type="evidence" value="ECO:0007669"/>
    <property type="project" value="UniProtKB-KW"/>
</dbReference>
<evidence type="ECO:0000256" key="1">
    <source>
        <dbReference type="ARBA" id="ARBA00004123"/>
    </source>
</evidence>
<dbReference type="GO" id="GO:0005634">
    <property type="term" value="C:nucleus"/>
    <property type="evidence" value="ECO:0007669"/>
    <property type="project" value="UniProtKB-SubCell"/>
</dbReference>
<sequence>MGSNQFQSQNTIICVLCDQSDENKTTGTLSSKGNISAHQNCLLYASALYCKSSPTYDDLFGFDVEDVKKELRRGKRLICHYCKKKGATAGCGVKHCKRSYHLPCAIEDHASIDEKRFELFCELHDPESKKKSSPDGRRPNMKRPGRRDSDSSTGSSVSSSKKKKTIILLDSDDEDESMYAPVQSDIEDLTAPEQNNLSTPDPENKRPCAKPSPSTTGSLNLRSAQKDCGSADNSVELHGRSKGFPYMYRASMSRLLKVTPRRRKNKHNVDSDDESPASADRAAAPGLSDPEDPMLQKQPKQSTPVPKKTRLCEKLNPTTTEADDDTDIDSEESQSLLPSKTYHITVPCSVILDSGPFEESEHSLESSSPAGAAVSTSPGSVTETPPTNRTPPPRAPTTDPVPPAAVYSMPTLDYFPCDPSGQPGSPQHPRPTVDVPAVPPTGVSPSPRRLAAADASDVGSTVNSESSATKFWTRCNEAGWTKEIFSELVSRLSSLEEKVQSQKASRKEYDVAFKVLEASGQLPCIITHLEQDLEKEERYLQRRKAALRDAKAVLNV</sequence>
<dbReference type="Pfam" id="PF13771">
    <property type="entry name" value="zf-HC5HC2H"/>
    <property type="match status" value="1"/>
</dbReference>
<feature type="compositionally biased region" description="Polar residues" evidence="6">
    <location>
        <begin position="212"/>
        <end position="223"/>
    </location>
</feature>
<dbReference type="PANTHER" id="PTHR12420">
    <property type="entry name" value="PHD FINGER PROTEIN"/>
    <property type="match status" value="1"/>
</dbReference>
<dbReference type="InterPro" id="IPR001965">
    <property type="entry name" value="Znf_PHD"/>
</dbReference>
<feature type="domain" description="PHD-type" evidence="7">
    <location>
        <begin position="11"/>
        <end position="125"/>
    </location>
</feature>
<dbReference type="OrthoDB" id="512616at2759"/>
<evidence type="ECO:0000256" key="4">
    <source>
        <dbReference type="ARBA" id="ARBA00022833"/>
    </source>
</evidence>
<dbReference type="RefSeq" id="XP_026102337.1">
    <property type="nucleotide sequence ID" value="XM_026246552.1"/>
</dbReference>
<evidence type="ECO:0000259" key="7">
    <source>
        <dbReference type="PROSITE" id="PS51805"/>
    </source>
</evidence>
<keyword evidence="2" id="KW-0479">Metal-binding</keyword>
<evidence type="ECO:0000313" key="9">
    <source>
        <dbReference type="RefSeq" id="XP_026102337.1"/>
    </source>
</evidence>
<feature type="compositionally biased region" description="Basic and acidic residues" evidence="6">
    <location>
        <begin position="126"/>
        <end position="138"/>
    </location>
</feature>
<evidence type="ECO:0000256" key="2">
    <source>
        <dbReference type="ARBA" id="ARBA00022723"/>
    </source>
</evidence>
<protein>
    <submittedName>
        <fullName evidence="9">Actin cytoskeleton-regulatory complex protein PAN1-like isoform X1</fullName>
    </submittedName>
</protein>
<accession>A0A6P6N078</accession>
<dbReference type="GeneID" id="113073786"/>
<feature type="region of interest" description="Disordered" evidence="6">
    <location>
        <begin position="126"/>
        <end position="342"/>
    </location>
</feature>
<dbReference type="Gene3D" id="3.30.40.10">
    <property type="entry name" value="Zinc/RING finger domain, C3HC4 (zinc finger)"/>
    <property type="match status" value="1"/>
</dbReference>
<feature type="compositionally biased region" description="Polar residues" evidence="6">
    <location>
        <begin position="192"/>
        <end position="201"/>
    </location>
</feature>
<evidence type="ECO:0000256" key="6">
    <source>
        <dbReference type="SAM" id="MobiDB-lite"/>
    </source>
</evidence>
<comment type="subcellular location">
    <subcellularLocation>
        <location evidence="1">Nucleus</location>
    </subcellularLocation>
</comment>
<reference evidence="9" key="1">
    <citation type="submission" date="2025-08" db="UniProtKB">
        <authorList>
            <consortium name="RefSeq"/>
        </authorList>
    </citation>
    <scope>IDENTIFICATION</scope>
    <source>
        <strain evidence="9">Wakin</strain>
        <tissue evidence="9">Muscle</tissue>
    </source>
</reference>
<dbReference type="KEGG" id="caua:113073786"/>
<dbReference type="InterPro" id="IPR034732">
    <property type="entry name" value="EPHD"/>
</dbReference>
<dbReference type="AlphaFoldDB" id="A0A6P6N078"/>
<keyword evidence="8" id="KW-1185">Reference proteome</keyword>
<evidence type="ECO:0000256" key="5">
    <source>
        <dbReference type="ARBA" id="ARBA00023242"/>
    </source>
</evidence>
<dbReference type="Proteomes" id="UP000515129">
    <property type="component" value="Unplaced"/>
</dbReference>
<name>A0A6P6N078_CARAU</name>
<evidence type="ECO:0000256" key="3">
    <source>
        <dbReference type="ARBA" id="ARBA00022771"/>
    </source>
</evidence>
<evidence type="ECO:0000313" key="8">
    <source>
        <dbReference type="Proteomes" id="UP000515129"/>
    </source>
</evidence>
<keyword evidence="4" id="KW-0862">Zinc</keyword>
<feature type="region of interest" description="Disordered" evidence="6">
    <location>
        <begin position="356"/>
        <end position="462"/>
    </location>
</feature>
<proteinExistence type="predicted"/>
<dbReference type="PROSITE" id="PS51805">
    <property type="entry name" value="EPHD"/>
    <property type="match status" value="1"/>
</dbReference>
<dbReference type="SMART" id="SM00249">
    <property type="entry name" value="PHD"/>
    <property type="match status" value="1"/>
</dbReference>